<dbReference type="KEGG" id="asol:BEN76_16740"/>
<dbReference type="GO" id="GO:0006270">
    <property type="term" value="P:DNA replication initiation"/>
    <property type="evidence" value="ECO:0007669"/>
    <property type="project" value="InterPro"/>
</dbReference>
<geneLocation type="plasmid" evidence="4">
    <name>pgfj2</name>
</geneLocation>
<evidence type="ECO:0000256" key="1">
    <source>
        <dbReference type="ARBA" id="ARBA00038283"/>
    </source>
</evidence>
<dbReference type="Gene3D" id="1.10.10.10">
    <property type="entry name" value="Winged helix-like DNA-binding domain superfamily/Winged helix DNA-binding domain"/>
    <property type="match status" value="2"/>
</dbReference>
<dbReference type="Pfam" id="PF01051">
    <property type="entry name" value="Rep3_N"/>
    <property type="match status" value="1"/>
</dbReference>
<dbReference type="Pfam" id="PF21205">
    <property type="entry name" value="Rep3_C"/>
    <property type="match status" value="1"/>
</dbReference>
<dbReference type="EMBL" id="CP016898">
    <property type="protein sequence ID" value="APV37761.1"/>
    <property type="molecule type" value="Genomic_DNA"/>
</dbReference>
<dbReference type="InterPro" id="IPR036388">
    <property type="entry name" value="WH-like_DNA-bd_sf"/>
</dbReference>
<proteinExistence type="inferred from homology"/>
<keyword evidence="3" id="KW-0614">Plasmid</keyword>
<dbReference type="GO" id="GO:0003887">
    <property type="term" value="F:DNA-directed DNA polymerase activity"/>
    <property type="evidence" value="ECO:0007669"/>
    <property type="project" value="InterPro"/>
</dbReference>
<comment type="similarity">
    <text evidence="1">Belongs to the initiator RepB protein family.</text>
</comment>
<evidence type="ECO:0000313" key="3">
    <source>
        <dbReference type="EMBL" id="APV37761.1"/>
    </source>
</evidence>
<evidence type="ECO:0000313" key="4">
    <source>
        <dbReference type="Proteomes" id="UP000185674"/>
    </source>
</evidence>
<evidence type="ECO:0000259" key="2">
    <source>
        <dbReference type="Pfam" id="PF01051"/>
    </source>
</evidence>
<dbReference type="InterPro" id="IPR000525">
    <property type="entry name" value="Initiator_Rep_WH1"/>
</dbReference>
<reference evidence="3 4" key="1">
    <citation type="submission" date="2016-08" db="EMBL/GenBank/DDBJ databases">
        <title>Complete genome sequence of Acinetobacter baylyi strain GFJ2.</title>
        <authorList>
            <person name="Tabata M."/>
            <person name="Kuboki S."/>
            <person name="Gibu N."/>
            <person name="Kinouchi Y."/>
            <person name="Vangnai A."/>
            <person name="Kasai D."/>
            <person name="Fukuda M."/>
        </authorList>
    </citation>
    <scope>NUCLEOTIDE SEQUENCE [LARGE SCALE GENOMIC DNA]</scope>
    <source>
        <strain evidence="3 4">GFJ2</strain>
        <plasmid evidence="4">Plasmid pgfj2</plasmid>
    </source>
</reference>
<sequence>MITRHIKKNALVVTRNDLVYANYSNEPNQEKLMYAAMVVVRKLELKSNEQFNPDSLIAISAKNFAEITHELSHKKEVLTAAEQLLMERTADKALNRIYNRFKPMMMKIQVEGAQLPAKVPMITYCHYDPTDKIIFIRFAPEFYKYFYRIVVNKNDGEEKLIGYNSHELKHIATMDSFYAIRIYRMLIESKWKTSVLEVTIDQLKWTLDCADKYKTIDNFKRRVIEPAMTEINDKTNLDVDYENIKKGKSVVGIKFKFKYKANYRQKLIEDKLQALKTKILMRGEPYSDDGSHFKSPDREKYVKRIDTFSQKQIGFLVSCDQFLSDYGDYYAGSMTDDPVYSKKLAKDILATLLRNKPDILNEHKVIDFEYYVHCQCVNGLLNLKKDQTDDDGIKAIEDYDIAKEI</sequence>
<organism evidence="3 4">
    <name type="scientific">Acinetobacter soli</name>
    <dbReference type="NCBI Taxonomy" id="487316"/>
    <lineage>
        <taxon>Bacteria</taxon>
        <taxon>Pseudomonadati</taxon>
        <taxon>Pseudomonadota</taxon>
        <taxon>Gammaproteobacteria</taxon>
        <taxon>Moraxellales</taxon>
        <taxon>Moraxellaceae</taxon>
        <taxon>Acinetobacter</taxon>
    </lineage>
</organism>
<dbReference type="SUPFAM" id="SSF46785">
    <property type="entry name" value="Winged helix' DNA-binding domain"/>
    <property type="match status" value="2"/>
</dbReference>
<feature type="domain" description="Initiator Rep protein WH1" evidence="2">
    <location>
        <begin position="12"/>
        <end position="186"/>
    </location>
</feature>
<protein>
    <submittedName>
        <fullName evidence="3">RepB family plasmid replication initiator protein</fullName>
    </submittedName>
</protein>
<accession>A0A1P8END9</accession>
<dbReference type="Proteomes" id="UP000185674">
    <property type="component" value="Plasmid pGFJ2"/>
</dbReference>
<gene>
    <name evidence="3" type="ORF">BEN76_16740</name>
</gene>
<dbReference type="InterPro" id="IPR036390">
    <property type="entry name" value="WH_DNA-bd_sf"/>
</dbReference>
<dbReference type="AlphaFoldDB" id="A0A1P8END9"/>
<name>A0A1P8END9_9GAMM</name>